<keyword evidence="1" id="KW-1133">Transmembrane helix</keyword>
<dbReference type="EMBL" id="CAJRST010011112">
    <property type="protein sequence ID" value="CAG5919430.1"/>
    <property type="molecule type" value="Genomic_DNA"/>
</dbReference>
<sequence>MVCREIPKLFRGPDVELDNNDRLTRLRLRCLVRAIVKGIAFVYIFYIVPFLCFGNCEISFPPCLCNKQEVFFLLCAKLVCGWPNKAKVQKWLNQIPKTTWICFCLCKWACVTRISMRFLGIYAAMSVQWHLDCIKEFNLWCWGRGGGFVNHIFE</sequence>
<name>A0A8S4AVG2_9TELE</name>
<comment type="caution">
    <text evidence="2">The sequence shown here is derived from an EMBL/GenBank/DDBJ whole genome shotgun (WGS) entry which is preliminary data.</text>
</comment>
<protein>
    <submittedName>
        <fullName evidence="2">(Atlantic silverside) hypothetical protein</fullName>
    </submittedName>
</protein>
<dbReference type="AlphaFoldDB" id="A0A8S4AVG2"/>
<keyword evidence="1" id="KW-0812">Transmembrane</keyword>
<dbReference type="Proteomes" id="UP000677803">
    <property type="component" value="Unassembled WGS sequence"/>
</dbReference>
<evidence type="ECO:0000313" key="2">
    <source>
        <dbReference type="EMBL" id="CAG5919430.1"/>
    </source>
</evidence>
<accession>A0A8S4AVG2</accession>
<proteinExistence type="predicted"/>
<feature type="transmembrane region" description="Helical" evidence="1">
    <location>
        <begin position="30"/>
        <end position="51"/>
    </location>
</feature>
<reference evidence="2" key="1">
    <citation type="submission" date="2021-05" db="EMBL/GenBank/DDBJ databases">
        <authorList>
            <person name="Tigano A."/>
        </authorList>
    </citation>
    <scope>NUCLEOTIDE SEQUENCE</scope>
</reference>
<evidence type="ECO:0000313" key="3">
    <source>
        <dbReference type="Proteomes" id="UP000677803"/>
    </source>
</evidence>
<keyword evidence="3" id="KW-1185">Reference proteome</keyword>
<gene>
    <name evidence="2" type="ORF">MMEN_LOCUS10213</name>
</gene>
<evidence type="ECO:0000256" key="1">
    <source>
        <dbReference type="SAM" id="Phobius"/>
    </source>
</evidence>
<organism evidence="2 3">
    <name type="scientific">Menidia menidia</name>
    <name type="common">Atlantic silverside</name>
    <dbReference type="NCBI Taxonomy" id="238744"/>
    <lineage>
        <taxon>Eukaryota</taxon>
        <taxon>Metazoa</taxon>
        <taxon>Chordata</taxon>
        <taxon>Craniata</taxon>
        <taxon>Vertebrata</taxon>
        <taxon>Euteleostomi</taxon>
        <taxon>Actinopterygii</taxon>
        <taxon>Neopterygii</taxon>
        <taxon>Teleostei</taxon>
        <taxon>Neoteleostei</taxon>
        <taxon>Acanthomorphata</taxon>
        <taxon>Ovalentaria</taxon>
        <taxon>Atherinomorphae</taxon>
        <taxon>Atheriniformes</taxon>
        <taxon>Atherinopsidae</taxon>
        <taxon>Menidiinae</taxon>
        <taxon>Menidia</taxon>
    </lineage>
</organism>
<keyword evidence="1" id="KW-0472">Membrane</keyword>